<proteinExistence type="predicted"/>
<sequence>MSKLAAERVRSVMSKQRSLENLDLDDTKPVEGITLEVLSADTQWSCDQTFVMVQMLKAGTVEKHMAEMQFSTPCNTCGNLLSAKKIVILGLTTSM</sequence>
<keyword evidence="2" id="KW-1185">Reference proteome</keyword>
<dbReference type="Proteomes" id="UP001176961">
    <property type="component" value="Unassembled WGS sequence"/>
</dbReference>
<gene>
    <name evidence="1" type="ORF">CYNAS_LOCUS18471</name>
</gene>
<comment type="caution">
    <text evidence="1">The sequence shown here is derived from an EMBL/GenBank/DDBJ whole genome shotgun (WGS) entry which is preliminary data.</text>
</comment>
<name>A0AA36HAK0_CYLNA</name>
<dbReference type="AlphaFoldDB" id="A0AA36HAK0"/>
<organism evidence="1 2">
    <name type="scientific">Cylicocyclus nassatus</name>
    <name type="common">Nematode worm</name>
    <dbReference type="NCBI Taxonomy" id="53992"/>
    <lineage>
        <taxon>Eukaryota</taxon>
        <taxon>Metazoa</taxon>
        <taxon>Ecdysozoa</taxon>
        <taxon>Nematoda</taxon>
        <taxon>Chromadorea</taxon>
        <taxon>Rhabditida</taxon>
        <taxon>Rhabditina</taxon>
        <taxon>Rhabditomorpha</taxon>
        <taxon>Strongyloidea</taxon>
        <taxon>Strongylidae</taxon>
        <taxon>Cylicocyclus</taxon>
    </lineage>
</organism>
<evidence type="ECO:0000313" key="1">
    <source>
        <dbReference type="EMBL" id="CAJ0606488.1"/>
    </source>
</evidence>
<evidence type="ECO:0000313" key="2">
    <source>
        <dbReference type="Proteomes" id="UP001176961"/>
    </source>
</evidence>
<accession>A0AA36HAK0</accession>
<reference evidence="1" key="1">
    <citation type="submission" date="2023-07" db="EMBL/GenBank/DDBJ databases">
        <authorList>
            <consortium name="CYATHOMIX"/>
        </authorList>
    </citation>
    <scope>NUCLEOTIDE SEQUENCE</scope>
    <source>
        <strain evidence="1">N/A</strain>
    </source>
</reference>
<protein>
    <submittedName>
        <fullName evidence="1">Uncharacterized protein</fullName>
    </submittedName>
</protein>
<dbReference type="EMBL" id="CATQJL010000316">
    <property type="protein sequence ID" value="CAJ0606488.1"/>
    <property type="molecule type" value="Genomic_DNA"/>
</dbReference>